<dbReference type="InterPro" id="IPR012310">
    <property type="entry name" value="DNA_ligase_ATP-dep_cent"/>
</dbReference>
<evidence type="ECO:0000259" key="5">
    <source>
        <dbReference type="PROSITE" id="PS50160"/>
    </source>
</evidence>
<dbReference type="GO" id="GO:0003910">
    <property type="term" value="F:DNA ligase (ATP) activity"/>
    <property type="evidence" value="ECO:0007669"/>
    <property type="project" value="UniProtKB-EC"/>
</dbReference>
<dbReference type="Pfam" id="PF01068">
    <property type="entry name" value="DNA_ligase_A_M"/>
    <property type="match status" value="1"/>
</dbReference>
<evidence type="ECO:0000256" key="4">
    <source>
        <dbReference type="ARBA" id="ARBA00034003"/>
    </source>
</evidence>
<sequence length="316" mass="35867">MLATLTDAPFDDPGWEYEVKWDGYRAVAFMHKNEVELKSRNDKSFNEKFYPVYEALKNWNINAIVDGEVVVTMKNGISSFGALQNWRSEADGNLYYYVFDIVWLDGKDLTGLPLFERKTILKSVLPAEGIIRSGYSVQADGTAFFGAARDLGIEGIIAKKSDSLYLPGERSREWLKIKVNKRQEVVIAGYTRNEGSPKYFSSLLLGVYEGGQLKYVGKVGTGFKDKQQREMIQLFKPLVIQKSPFEEEPDYNKPSRFRPDPPHAKATWLKPSLVCEVSFTEVTADGVFRHPSFEGMREDKSAMEVVRETAKPVKKS</sequence>
<dbReference type="InterPro" id="IPR012309">
    <property type="entry name" value="DNA_ligase_ATP-dep_C"/>
</dbReference>
<comment type="similarity">
    <text evidence="1">Belongs to the ATP-dependent DNA ligase family.</text>
</comment>
<dbReference type="GO" id="GO:0005524">
    <property type="term" value="F:ATP binding"/>
    <property type="evidence" value="ECO:0007669"/>
    <property type="project" value="InterPro"/>
</dbReference>
<dbReference type="Gene3D" id="3.30.1490.70">
    <property type="match status" value="1"/>
</dbReference>
<keyword evidence="3" id="KW-0436">Ligase</keyword>
<protein>
    <recommendedName>
        <fullName evidence="2">DNA ligase (ATP)</fullName>
        <ecNumber evidence="2">6.5.1.1</ecNumber>
    </recommendedName>
</protein>
<dbReference type="GO" id="GO:0006310">
    <property type="term" value="P:DNA recombination"/>
    <property type="evidence" value="ECO:0007669"/>
    <property type="project" value="InterPro"/>
</dbReference>
<dbReference type="NCBIfam" id="TIGR02779">
    <property type="entry name" value="NHEJ_ligase_lig"/>
    <property type="match status" value="1"/>
</dbReference>
<keyword evidence="7" id="KW-1185">Reference proteome</keyword>
<proteinExistence type="inferred from homology"/>
<evidence type="ECO:0000256" key="3">
    <source>
        <dbReference type="ARBA" id="ARBA00022598"/>
    </source>
</evidence>
<dbReference type="InterPro" id="IPR014146">
    <property type="entry name" value="LigD_ligase_dom"/>
</dbReference>
<dbReference type="Gene3D" id="2.40.50.140">
    <property type="entry name" value="Nucleic acid-binding proteins"/>
    <property type="match status" value="1"/>
</dbReference>
<comment type="caution">
    <text evidence="6">The sequence shown here is derived from an EMBL/GenBank/DDBJ whole genome shotgun (WGS) entry which is preliminary data.</text>
</comment>
<gene>
    <name evidence="6" type="primary">ligD_1</name>
    <name evidence="6" type="ORF">DYBT9275_03081</name>
</gene>
<dbReference type="InterPro" id="IPR050191">
    <property type="entry name" value="ATP-dep_DNA_ligase"/>
</dbReference>
<evidence type="ECO:0000313" key="6">
    <source>
        <dbReference type="EMBL" id="CAG5003167.1"/>
    </source>
</evidence>
<dbReference type="InterPro" id="IPR012340">
    <property type="entry name" value="NA-bd_OB-fold"/>
</dbReference>
<evidence type="ECO:0000313" key="7">
    <source>
        <dbReference type="Proteomes" id="UP000680038"/>
    </source>
</evidence>
<dbReference type="CDD" id="cd07971">
    <property type="entry name" value="OBF_DNA_ligase_LigD"/>
    <property type="match status" value="1"/>
</dbReference>
<comment type="catalytic activity">
    <reaction evidence="4">
        <text>ATP + (deoxyribonucleotide)n-3'-hydroxyl + 5'-phospho-(deoxyribonucleotide)m = (deoxyribonucleotide)n+m + AMP + diphosphate.</text>
        <dbReference type="EC" id="6.5.1.1"/>
    </reaction>
</comment>
<dbReference type="EC" id="6.5.1.1" evidence="2"/>
<dbReference type="AlphaFoldDB" id="A0A916N516"/>
<dbReference type="Gene3D" id="3.30.470.30">
    <property type="entry name" value="DNA ligase/mRNA capping enzyme"/>
    <property type="match status" value="1"/>
</dbReference>
<dbReference type="GO" id="GO:0006281">
    <property type="term" value="P:DNA repair"/>
    <property type="evidence" value="ECO:0007669"/>
    <property type="project" value="InterPro"/>
</dbReference>
<evidence type="ECO:0000256" key="1">
    <source>
        <dbReference type="ARBA" id="ARBA00007572"/>
    </source>
</evidence>
<dbReference type="PANTHER" id="PTHR45674:SF4">
    <property type="entry name" value="DNA LIGASE 1"/>
    <property type="match status" value="1"/>
</dbReference>
<organism evidence="6 7">
    <name type="scientific">Dyadobacter helix</name>
    <dbReference type="NCBI Taxonomy" id="2822344"/>
    <lineage>
        <taxon>Bacteria</taxon>
        <taxon>Pseudomonadati</taxon>
        <taxon>Bacteroidota</taxon>
        <taxon>Cytophagia</taxon>
        <taxon>Cytophagales</taxon>
        <taxon>Spirosomataceae</taxon>
        <taxon>Dyadobacter</taxon>
    </lineage>
</organism>
<dbReference type="PROSITE" id="PS50160">
    <property type="entry name" value="DNA_LIGASE_A3"/>
    <property type="match status" value="1"/>
</dbReference>
<name>A0A916N516_9BACT</name>
<dbReference type="SUPFAM" id="SSF56091">
    <property type="entry name" value="DNA ligase/mRNA capping enzyme, catalytic domain"/>
    <property type="match status" value="1"/>
</dbReference>
<dbReference type="PANTHER" id="PTHR45674">
    <property type="entry name" value="DNA LIGASE 1/3 FAMILY MEMBER"/>
    <property type="match status" value="1"/>
</dbReference>
<dbReference type="Proteomes" id="UP000680038">
    <property type="component" value="Unassembled WGS sequence"/>
</dbReference>
<dbReference type="EMBL" id="CAJRAF010000002">
    <property type="protein sequence ID" value="CAG5003167.1"/>
    <property type="molecule type" value="Genomic_DNA"/>
</dbReference>
<dbReference type="SUPFAM" id="SSF50249">
    <property type="entry name" value="Nucleic acid-binding proteins"/>
    <property type="match status" value="1"/>
</dbReference>
<dbReference type="Pfam" id="PF04679">
    <property type="entry name" value="DNA_ligase_A_C"/>
    <property type="match status" value="1"/>
</dbReference>
<dbReference type="CDD" id="cd07906">
    <property type="entry name" value="Adenylation_DNA_ligase_LigD_LigC"/>
    <property type="match status" value="1"/>
</dbReference>
<feature type="domain" description="ATP-dependent DNA ligase family profile" evidence="5">
    <location>
        <begin position="87"/>
        <end position="220"/>
    </location>
</feature>
<evidence type="ECO:0000256" key="2">
    <source>
        <dbReference type="ARBA" id="ARBA00012727"/>
    </source>
</evidence>
<reference evidence="6" key="1">
    <citation type="submission" date="2021-04" db="EMBL/GenBank/DDBJ databases">
        <authorList>
            <person name="Rodrigo-Torres L."/>
            <person name="Arahal R. D."/>
            <person name="Lucena T."/>
        </authorList>
    </citation>
    <scope>NUCLEOTIDE SEQUENCE</scope>
    <source>
        <strain evidence="6">CECT 9275</strain>
    </source>
</reference>
<accession>A0A916N516</accession>